<keyword evidence="2" id="KW-1185">Reference proteome</keyword>
<organism evidence="1 2">
    <name type="scientific">Pseudonocardia benzenivorans</name>
    <dbReference type="NCBI Taxonomy" id="228005"/>
    <lineage>
        <taxon>Bacteria</taxon>
        <taxon>Bacillati</taxon>
        <taxon>Actinomycetota</taxon>
        <taxon>Actinomycetes</taxon>
        <taxon>Pseudonocardiales</taxon>
        <taxon>Pseudonocardiaceae</taxon>
        <taxon>Pseudonocardia</taxon>
    </lineage>
</organism>
<sequence length="91" mass="9599">MGLRVKGYMLQPATEAEQAAAKAIAAAAPLLEPLHAGQVVTVTGHPKITPTDRYVVLGQKADDTVKIVKLGGEGGRYWPSIPRTLLTVVPV</sequence>
<dbReference type="EMBL" id="JBHTMB010000287">
    <property type="protein sequence ID" value="MFD1237389.1"/>
    <property type="molecule type" value="Genomic_DNA"/>
</dbReference>
<dbReference type="Proteomes" id="UP001597182">
    <property type="component" value="Unassembled WGS sequence"/>
</dbReference>
<name>A0ABW3VSU5_9PSEU</name>
<proteinExistence type="predicted"/>
<protein>
    <submittedName>
        <fullName evidence="1">Uncharacterized protein</fullName>
    </submittedName>
</protein>
<accession>A0ABW3VSU5</accession>
<dbReference type="RefSeq" id="WP_379653281.1">
    <property type="nucleotide sequence ID" value="NZ_JBHTMB010000287.1"/>
</dbReference>
<reference evidence="2" key="1">
    <citation type="journal article" date="2019" name="Int. J. Syst. Evol. Microbiol.">
        <title>The Global Catalogue of Microorganisms (GCM) 10K type strain sequencing project: providing services to taxonomists for standard genome sequencing and annotation.</title>
        <authorList>
            <consortium name="The Broad Institute Genomics Platform"/>
            <consortium name="The Broad Institute Genome Sequencing Center for Infectious Disease"/>
            <person name="Wu L."/>
            <person name="Ma J."/>
        </authorList>
    </citation>
    <scope>NUCLEOTIDE SEQUENCE [LARGE SCALE GENOMIC DNA]</scope>
    <source>
        <strain evidence="2">CCUG 49018</strain>
    </source>
</reference>
<gene>
    <name evidence="1" type="ORF">ACFQ34_29250</name>
</gene>
<evidence type="ECO:0000313" key="1">
    <source>
        <dbReference type="EMBL" id="MFD1237389.1"/>
    </source>
</evidence>
<comment type="caution">
    <text evidence="1">The sequence shown here is derived from an EMBL/GenBank/DDBJ whole genome shotgun (WGS) entry which is preliminary data.</text>
</comment>
<evidence type="ECO:0000313" key="2">
    <source>
        <dbReference type="Proteomes" id="UP001597182"/>
    </source>
</evidence>